<keyword evidence="3" id="KW-1185">Reference proteome</keyword>
<evidence type="ECO:0000256" key="1">
    <source>
        <dbReference type="SAM" id="MobiDB-lite"/>
    </source>
</evidence>
<dbReference type="Proteomes" id="UP000825729">
    <property type="component" value="Unassembled WGS sequence"/>
</dbReference>
<gene>
    <name evidence="2" type="ORF">H6P81_012864</name>
</gene>
<proteinExistence type="predicted"/>
<organism evidence="2 3">
    <name type="scientific">Aristolochia fimbriata</name>
    <name type="common">White veined hardy Dutchman's pipe vine</name>
    <dbReference type="NCBI Taxonomy" id="158543"/>
    <lineage>
        <taxon>Eukaryota</taxon>
        <taxon>Viridiplantae</taxon>
        <taxon>Streptophyta</taxon>
        <taxon>Embryophyta</taxon>
        <taxon>Tracheophyta</taxon>
        <taxon>Spermatophyta</taxon>
        <taxon>Magnoliopsida</taxon>
        <taxon>Magnoliidae</taxon>
        <taxon>Piperales</taxon>
        <taxon>Aristolochiaceae</taxon>
        <taxon>Aristolochia</taxon>
    </lineage>
</organism>
<name>A0AAV7EEA1_ARIFI</name>
<feature type="compositionally biased region" description="Acidic residues" evidence="1">
    <location>
        <begin position="124"/>
        <end position="133"/>
    </location>
</feature>
<feature type="region of interest" description="Disordered" evidence="1">
    <location>
        <begin position="117"/>
        <end position="212"/>
    </location>
</feature>
<comment type="caution">
    <text evidence="2">The sequence shown here is derived from an EMBL/GenBank/DDBJ whole genome shotgun (WGS) entry which is preliminary data.</text>
</comment>
<evidence type="ECO:0000313" key="2">
    <source>
        <dbReference type="EMBL" id="KAG9446736.1"/>
    </source>
</evidence>
<feature type="compositionally biased region" description="Acidic residues" evidence="1">
    <location>
        <begin position="167"/>
        <end position="185"/>
    </location>
</feature>
<protein>
    <submittedName>
        <fullName evidence="2">Uncharacterized protein</fullName>
    </submittedName>
</protein>
<reference evidence="2 3" key="1">
    <citation type="submission" date="2021-07" db="EMBL/GenBank/DDBJ databases">
        <title>The Aristolochia fimbriata genome: insights into angiosperm evolution, floral development and chemical biosynthesis.</title>
        <authorList>
            <person name="Jiao Y."/>
        </authorList>
    </citation>
    <scope>NUCLEOTIDE SEQUENCE [LARGE SCALE GENOMIC DNA]</scope>
    <source>
        <strain evidence="2">IBCAS-2021</strain>
        <tissue evidence="2">Leaf</tissue>
    </source>
</reference>
<accession>A0AAV7EEA1</accession>
<feature type="compositionally biased region" description="Basic and acidic residues" evidence="1">
    <location>
        <begin position="186"/>
        <end position="212"/>
    </location>
</feature>
<dbReference type="AlphaFoldDB" id="A0AAV7EEA1"/>
<evidence type="ECO:0000313" key="3">
    <source>
        <dbReference type="Proteomes" id="UP000825729"/>
    </source>
</evidence>
<sequence length="377" mass="41891">MGTRQGGEDKERIKTRSGSVAKFQIIAIKNKYGGTDVLGSNLLGGFVKLDRRQRREFITLFRGGSGRMRLKSCSTIRFKSPPYLNIRSKIPNKTLTDGTRRRVDRVTVFRQSILPAVVPKQGDEAEEGADGGDEVSFPEQNLHGEPCDVGGDLPSLEDERAAWLPGEGEEDEDGDPGDDGGGDGDGEGRGHGEEAEHRPEENRGVERRPPDRRVRGVVVVPVKYGADEVPGGGEEEAVDEEEEAHPGASLLQQGLQIRHWKTDGGRSSIGDPPTCRREGNGVENEKRVNLIEDFTKRWGFNGGGAVVVPRLESSKETGKRNRARFSSPFLTALTFPPVKVRYWWRHRETTAFTLMPLPYPLLSHFYFPTLFIYKHDS</sequence>
<dbReference type="EMBL" id="JAINDJ010000005">
    <property type="protein sequence ID" value="KAG9446736.1"/>
    <property type="molecule type" value="Genomic_DNA"/>
</dbReference>